<dbReference type="InterPro" id="IPR019522">
    <property type="entry name" value="PIK3R5/6"/>
</dbReference>
<organism evidence="3 4">
    <name type="scientific">Macaca nemestrina</name>
    <name type="common">Pig-tailed macaque</name>
    <dbReference type="NCBI Taxonomy" id="9545"/>
    <lineage>
        <taxon>Eukaryota</taxon>
        <taxon>Metazoa</taxon>
        <taxon>Chordata</taxon>
        <taxon>Craniata</taxon>
        <taxon>Vertebrata</taxon>
        <taxon>Euteleostomi</taxon>
        <taxon>Mammalia</taxon>
        <taxon>Eutheria</taxon>
        <taxon>Euarchontoglires</taxon>
        <taxon>Primates</taxon>
        <taxon>Haplorrhini</taxon>
        <taxon>Catarrhini</taxon>
        <taxon>Cercopithecidae</taxon>
        <taxon>Cercopithecinae</taxon>
        <taxon>Macaca</taxon>
    </lineage>
</organism>
<dbReference type="AlphaFoldDB" id="A0A2K6C9C2"/>
<dbReference type="GO" id="GO:0046935">
    <property type="term" value="F:1-phosphatidylinositol-3-kinase regulator activity"/>
    <property type="evidence" value="ECO:0007669"/>
    <property type="project" value="Ensembl"/>
</dbReference>
<dbReference type="GO" id="GO:0045766">
    <property type="term" value="P:positive regulation of angiogenesis"/>
    <property type="evidence" value="ECO:0007669"/>
    <property type="project" value="Ensembl"/>
</dbReference>
<evidence type="ECO:0000313" key="4">
    <source>
        <dbReference type="Proteomes" id="UP000233120"/>
    </source>
</evidence>
<evidence type="ECO:0000313" key="3">
    <source>
        <dbReference type="Ensembl" id="ENSMNEP00000020243.1"/>
    </source>
</evidence>
<feature type="region of interest" description="Disordered" evidence="1">
    <location>
        <begin position="454"/>
        <end position="482"/>
    </location>
</feature>
<name>A0A2K6C9C2_MACNE</name>
<dbReference type="GO" id="GO:0005944">
    <property type="term" value="C:phosphatidylinositol 3-kinase complex, class IB"/>
    <property type="evidence" value="ECO:0007669"/>
    <property type="project" value="Ensembl"/>
</dbReference>
<dbReference type="PANTHER" id="PTHR15593:SF1">
    <property type="entry name" value="PHOSPHOINOSITIDE 3-KINASE REGULATORY SUBUNIT 6"/>
    <property type="match status" value="1"/>
</dbReference>
<feature type="transmembrane region" description="Helical" evidence="2">
    <location>
        <begin position="351"/>
        <end position="384"/>
    </location>
</feature>
<dbReference type="GO" id="GO:0046934">
    <property type="term" value="F:1-phosphatidylinositol-4,5-bisphosphate 3-kinase activity"/>
    <property type="evidence" value="ECO:0007669"/>
    <property type="project" value="Ensembl"/>
</dbReference>
<protein>
    <submittedName>
        <fullName evidence="3">Phosphoinositide-3-kinase regulatory subunit 6</fullName>
    </submittedName>
</protein>
<keyword evidence="2" id="KW-0472">Membrane</keyword>
<reference evidence="3" key="2">
    <citation type="submission" date="2025-09" db="UniProtKB">
        <authorList>
            <consortium name="Ensembl"/>
        </authorList>
    </citation>
    <scope>IDENTIFICATION</scope>
</reference>
<dbReference type="Pfam" id="PF10486">
    <property type="entry name" value="PI3K_1B_p101"/>
    <property type="match status" value="3"/>
</dbReference>
<dbReference type="STRING" id="9545.ENSMNEP00000020243"/>
<gene>
    <name evidence="3" type="primary">PIK3R6</name>
</gene>
<dbReference type="GeneTree" id="ENSGT00530000063753"/>
<proteinExistence type="predicted"/>
<keyword evidence="2" id="KW-1133">Transmembrane helix</keyword>
<keyword evidence="4" id="KW-1185">Reference proteome</keyword>
<evidence type="ECO:0000256" key="2">
    <source>
        <dbReference type="SAM" id="Phobius"/>
    </source>
</evidence>
<dbReference type="Ensembl" id="ENSMNET00000044490.1">
    <property type="protein sequence ID" value="ENSMNEP00000020243.1"/>
    <property type="gene ID" value="ENSMNEG00000033944.1"/>
</dbReference>
<dbReference type="Bgee" id="ENSMNEG00000033944">
    <property type="expression patterns" value="Expressed in lymph node and 1 other cell type or tissue"/>
</dbReference>
<evidence type="ECO:0000256" key="1">
    <source>
        <dbReference type="SAM" id="MobiDB-lite"/>
    </source>
</evidence>
<keyword evidence="2" id="KW-0812">Transmembrane</keyword>
<reference evidence="3" key="1">
    <citation type="submission" date="2025-08" db="UniProtKB">
        <authorList>
            <consortium name="Ensembl"/>
        </authorList>
    </citation>
    <scope>IDENTIFICATION</scope>
</reference>
<dbReference type="GO" id="GO:0007186">
    <property type="term" value="P:G protein-coupled receptor signaling pathway"/>
    <property type="evidence" value="ECO:0007669"/>
    <property type="project" value="Ensembl"/>
</dbReference>
<dbReference type="Proteomes" id="UP000233120">
    <property type="component" value="Unassembled WGS sequence"/>
</dbReference>
<dbReference type="GO" id="GO:0042269">
    <property type="term" value="P:regulation of natural killer cell mediated cytotoxicity"/>
    <property type="evidence" value="ECO:0007669"/>
    <property type="project" value="Ensembl"/>
</dbReference>
<dbReference type="GO" id="GO:0045582">
    <property type="term" value="P:positive regulation of T cell differentiation"/>
    <property type="evidence" value="ECO:0007669"/>
    <property type="project" value="Ensembl"/>
</dbReference>
<sequence length="867" mass="96311">MESSDVELDLQRSVHAVLRELSTQAPALQSNQGMWRWSLHKKVERDPGKSPALVRILLRELEKAESEDLRHVIIPLLHTVMYVLTKATGITEELYQRIYAFCTRLLTLPTPYCTVALDCAIRLKTETAVPGTLYQRMVIAEQNLMNELYPYQERVFLFVDPELVSASVCSALLLEIEAAQEQQTPEACMRHVVSHALQAALGEACHAGALHRKLQASPRHTLEQYFHAVVAAVEQMASEASPSREGHVERLEEIYCSLLGPAAGHRGGDPVQERPPSIPLPSPYITFHLWTGEEQLCTCPCSCLETVVYVCVCVCAYVCMCVFVSVFVCVCLCVHVCVCMSVSVRVCVPSVCLCVCVCVSVHVHMCVLMCLCVCLCFCVCVYPLRRTGWNQEHSPASLTRPHCPRSPIPGKELVLFLRPRSQLRLSADLEVLDLQGLRPDRELARVSVLSTDSGIERDLPPGADELPAPSSPEMERAGLKRKGGIKKRAWPLDFLMPGGWDGPPGLHRRTGRPSGDGEVLPGVSRLHTARVLVLGDDRMLGRLAQAYHRLRKRETQKFCLTPRLSLQLYYIPVLAPEKPAASRQPELGELATFLGRADPWYQSNVNTLCPAIHKLAEMPPSLDSSQTVDPFILDVITYYIRMGTQPIYFQIYTVKIFFSDLSQDPTEDIFLIELKVKIQDSKFPKDGFSPRRRGVAEGPGAELSLCYQKALLSHRPQEVTVSLRATGVVLKAIPASDTEVSGSRHCPLPAAPVTDHSCLNVSVTEVVKSSNLAGKSFSMVTNTFRTNNIQIQSQDQRPLTLSLDKDDQRTFRNVVRFEVAPCPEPCSGAQKSKAPWLNLHGQQEMEATKATPKPLLMPINTFSGIVQ</sequence>
<dbReference type="PANTHER" id="PTHR15593">
    <property type="entry name" value="PHOSPHATIDYLINOSITOL 3-KINASE REGULATORY SUBUNIT"/>
    <property type="match status" value="1"/>
</dbReference>
<feature type="transmembrane region" description="Helical" evidence="2">
    <location>
        <begin position="307"/>
        <end position="339"/>
    </location>
</feature>
<accession>A0A2K6C9C2</accession>